<proteinExistence type="predicted"/>
<dbReference type="GO" id="GO:0005524">
    <property type="term" value="F:ATP binding"/>
    <property type="evidence" value="ECO:0007669"/>
    <property type="project" value="TreeGrafter"/>
</dbReference>
<dbReference type="PANTHER" id="PTHR30115">
    <property type="entry name" value="NITROGEN REGULATORY PROTEIN P-II"/>
    <property type="match status" value="1"/>
</dbReference>
<dbReference type="PANTHER" id="PTHR30115:SF11">
    <property type="entry name" value="NITROGEN REGULATORY PROTEIN P-II HOMOLOG"/>
    <property type="match status" value="1"/>
</dbReference>
<sequence length="110" mass="12366">MKEIKAIVRPSHLHKIRDAFRQLPGFPGMNVSSVEGCSAHPGVEKRDTLKEELTDFTKKIRIEIVAPDEMLTDILSIIHTQAHTGQMGDGVLWVTEVQEFRRLCAQANSD</sequence>
<comment type="caution">
    <text evidence="1">The sequence shown here is derived from an EMBL/GenBank/DDBJ whole genome shotgun (WGS) entry which is preliminary data.</text>
</comment>
<dbReference type="PRINTS" id="PR00340">
    <property type="entry name" value="PIIGLNB"/>
</dbReference>
<dbReference type="SUPFAM" id="SSF54913">
    <property type="entry name" value="GlnB-like"/>
    <property type="match status" value="1"/>
</dbReference>
<reference evidence="1" key="1">
    <citation type="submission" date="2016-10" db="EMBL/GenBank/DDBJ databases">
        <title>Sequence of Gallionella enrichment culture.</title>
        <authorList>
            <person name="Poehlein A."/>
            <person name="Muehling M."/>
            <person name="Daniel R."/>
        </authorList>
    </citation>
    <scope>NUCLEOTIDE SEQUENCE</scope>
</reference>
<dbReference type="EMBL" id="MLJW01000030">
    <property type="protein sequence ID" value="OIR08707.1"/>
    <property type="molecule type" value="Genomic_DNA"/>
</dbReference>
<dbReference type="GO" id="GO:0005829">
    <property type="term" value="C:cytosol"/>
    <property type="evidence" value="ECO:0007669"/>
    <property type="project" value="TreeGrafter"/>
</dbReference>
<dbReference type="GO" id="GO:0030234">
    <property type="term" value="F:enzyme regulator activity"/>
    <property type="evidence" value="ECO:0007669"/>
    <property type="project" value="InterPro"/>
</dbReference>
<dbReference type="PROSITE" id="PS51343">
    <property type="entry name" value="PII_GLNB_DOM"/>
    <property type="match status" value="1"/>
</dbReference>
<protein>
    <submittedName>
        <fullName evidence="1">Nitrogen regulatory protein P-II 1</fullName>
    </submittedName>
</protein>
<accession>A0A1J5SL97</accession>
<organism evidence="1">
    <name type="scientific">mine drainage metagenome</name>
    <dbReference type="NCBI Taxonomy" id="410659"/>
    <lineage>
        <taxon>unclassified sequences</taxon>
        <taxon>metagenomes</taxon>
        <taxon>ecological metagenomes</taxon>
    </lineage>
</organism>
<dbReference type="AlphaFoldDB" id="A0A1J5SL97"/>
<name>A0A1J5SL97_9ZZZZ</name>
<evidence type="ECO:0000313" key="1">
    <source>
        <dbReference type="EMBL" id="OIR08707.1"/>
    </source>
</evidence>
<dbReference type="GO" id="GO:0006808">
    <property type="term" value="P:regulation of nitrogen utilization"/>
    <property type="evidence" value="ECO:0007669"/>
    <property type="project" value="InterPro"/>
</dbReference>
<dbReference type="InterPro" id="IPR011322">
    <property type="entry name" value="N-reg_PII-like_a/b"/>
</dbReference>
<dbReference type="SMART" id="SM00938">
    <property type="entry name" value="P-II"/>
    <property type="match status" value="1"/>
</dbReference>
<dbReference type="Pfam" id="PF00543">
    <property type="entry name" value="P-II"/>
    <property type="match status" value="1"/>
</dbReference>
<dbReference type="InterPro" id="IPR015867">
    <property type="entry name" value="N-reg_PII/ATP_PRibTrfase_C"/>
</dbReference>
<gene>
    <name evidence="1" type="primary">glnB_7</name>
    <name evidence="1" type="ORF">GALL_90910</name>
</gene>
<dbReference type="Gene3D" id="3.30.70.120">
    <property type="match status" value="1"/>
</dbReference>
<dbReference type="InterPro" id="IPR002187">
    <property type="entry name" value="N-reg_PII"/>
</dbReference>